<dbReference type="Gene3D" id="1.10.1790.10">
    <property type="entry name" value="PRD domain"/>
    <property type="match status" value="1"/>
</dbReference>
<dbReference type="RefSeq" id="WP_186870441.1">
    <property type="nucleotide sequence ID" value="NZ_JACOOL010000009.1"/>
</dbReference>
<dbReference type="SUPFAM" id="SSF63520">
    <property type="entry name" value="PTS-regulatory domain, PRD"/>
    <property type="match status" value="1"/>
</dbReference>
<dbReference type="AlphaFoldDB" id="A0A923L7C2"/>
<sequence length="677" mass="78004">MIDQRSYLLFKEITSNYQITKSEVMRKLGITDRQLHYDLDKLNNTLNNLELPEVSLENSLFHVPGVLKERILSGFLANVDSSMFIISEQDRVFAIYLYTFIRKEVVSNYHYQLLLGVSKNTALADVKRVKKLCEEWNLEWVYSRAEGYHAIGSEMDKRRLAAYCSDMLTSQPLGKEIVIIILKSWGFENEIVHTKCIVDEFIQKENISLVKSRKKEMITRLTFFRARTPKENLTFKDYEKSILGRQDVYEAGKKLAARLFPTGTIEESFFVTLQLLVSLQEMDTVENPTLLELADRIIMEFEKVTLLPIENKTFLRKSLYNHLVPAYFRISFGIPLVNPLKERIQEDYKDLFEFVRKALSPLAMWTGKTISDEEIGYFTLHFGGHITKDRRQYRERLRALIICANGISSSMMLKAQLSQMFPDIEFSSTHFLKDMSPRNYDMIFSTVEVPSTGKPTYVVPSLLSQVEKNYLIQQVTSDFPRMNVKNISVDRIMEVITKYAKIHDEDRLFSELVNLLYLKNTDKGRFSPMLSELLTENMIQFTDQDLNWKDAISYASKPLLESGNIEQGYVDAMIHNVEEVGTYIHIGKGIAIPHARPEAGVNHIGMSFLRTTKPVLLLDKQEHAIDIFICIAAIDNEAHLKALSHLTKILADDKKLTLLKGAKTAEEVIHIIKEGEE</sequence>
<dbReference type="GO" id="GO:0006355">
    <property type="term" value="P:regulation of DNA-templated transcription"/>
    <property type="evidence" value="ECO:0007669"/>
    <property type="project" value="InterPro"/>
</dbReference>
<dbReference type="PANTHER" id="PTHR36203">
    <property type="entry name" value="ASCORBATE-SPECIFIC PTS SYSTEM EIIA COMPONENT"/>
    <property type="match status" value="1"/>
</dbReference>
<organism evidence="14 15">
    <name type="scientific">Ornithinibacillus hominis</name>
    <dbReference type="NCBI Taxonomy" id="2763055"/>
    <lineage>
        <taxon>Bacteria</taxon>
        <taxon>Bacillati</taxon>
        <taxon>Bacillota</taxon>
        <taxon>Bacilli</taxon>
        <taxon>Bacillales</taxon>
        <taxon>Bacillaceae</taxon>
        <taxon>Ornithinibacillus</taxon>
    </lineage>
</organism>
<dbReference type="Pfam" id="PF00359">
    <property type="entry name" value="PTS_EIIA_2"/>
    <property type="match status" value="1"/>
</dbReference>
<dbReference type="GO" id="GO:0005737">
    <property type="term" value="C:cytoplasm"/>
    <property type="evidence" value="ECO:0007669"/>
    <property type="project" value="UniProtKB-SubCell"/>
</dbReference>
<dbReference type="InterPro" id="IPR011608">
    <property type="entry name" value="PRD"/>
</dbReference>
<protein>
    <recommendedName>
        <fullName evidence="9">Ascorbate-specific PTS system EIIA component</fullName>
    </recommendedName>
    <alternativeName>
        <fullName evidence="10">Ascorbate-specific phosphotransferase enzyme IIA component</fullName>
    </alternativeName>
</protein>
<evidence type="ECO:0000313" key="15">
    <source>
        <dbReference type="Proteomes" id="UP000637359"/>
    </source>
</evidence>
<comment type="caution">
    <text evidence="14">The sequence shown here is derived from an EMBL/GenBank/DDBJ whole genome shotgun (WGS) entry which is preliminary data.</text>
</comment>
<evidence type="ECO:0000259" key="11">
    <source>
        <dbReference type="PROSITE" id="PS51094"/>
    </source>
</evidence>
<keyword evidence="15" id="KW-1185">Reference proteome</keyword>
<evidence type="ECO:0000256" key="8">
    <source>
        <dbReference type="ARBA" id="ARBA00037387"/>
    </source>
</evidence>
<evidence type="ECO:0000256" key="5">
    <source>
        <dbReference type="ARBA" id="ARBA00022679"/>
    </source>
</evidence>
<reference evidence="14" key="1">
    <citation type="submission" date="2020-08" db="EMBL/GenBank/DDBJ databases">
        <title>Genome public.</title>
        <authorList>
            <person name="Liu C."/>
            <person name="Sun Q."/>
        </authorList>
    </citation>
    <scope>NUCLEOTIDE SEQUENCE</scope>
    <source>
        <strain evidence="14">BX22</strain>
    </source>
</reference>
<dbReference type="PROSITE" id="PS51099">
    <property type="entry name" value="PTS_EIIB_TYPE_2"/>
    <property type="match status" value="1"/>
</dbReference>
<dbReference type="PROSITE" id="PS51372">
    <property type="entry name" value="PRD_2"/>
    <property type="match status" value="1"/>
</dbReference>
<evidence type="ECO:0000259" key="12">
    <source>
        <dbReference type="PROSITE" id="PS51099"/>
    </source>
</evidence>
<dbReference type="InterPro" id="IPR016152">
    <property type="entry name" value="PTrfase/Anion_transptr"/>
</dbReference>
<evidence type="ECO:0000256" key="3">
    <source>
        <dbReference type="ARBA" id="ARBA00022490"/>
    </source>
</evidence>
<evidence type="ECO:0000256" key="4">
    <source>
        <dbReference type="ARBA" id="ARBA00022553"/>
    </source>
</evidence>
<dbReference type="SUPFAM" id="SSF55804">
    <property type="entry name" value="Phoshotransferase/anion transport protein"/>
    <property type="match status" value="1"/>
</dbReference>
<keyword evidence="7" id="KW-0418">Kinase</keyword>
<dbReference type="PROSITE" id="PS00372">
    <property type="entry name" value="PTS_EIIA_TYPE_2_HIS"/>
    <property type="match status" value="1"/>
</dbReference>
<name>A0A923L7C2_9BACI</name>
<dbReference type="InterPro" id="IPR013011">
    <property type="entry name" value="PTS_EIIB_2"/>
</dbReference>
<evidence type="ECO:0000313" key="14">
    <source>
        <dbReference type="EMBL" id="MBC5637736.1"/>
    </source>
</evidence>
<gene>
    <name evidence="14" type="ORF">H8S33_13045</name>
</gene>
<keyword evidence="2" id="KW-0813">Transport</keyword>
<dbReference type="GO" id="GO:0009401">
    <property type="term" value="P:phosphoenolpyruvate-dependent sugar phosphotransferase system"/>
    <property type="evidence" value="ECO:0007669"/>
    <property type="project" value="UniProtKB-KW"/>
</dbReference>
<dbReference type="GO" id="GO:0008982">
    <property type="term" value="F:protein-N(PI)-phosphohistidine-sugar phosphotransferase activity"/>
    <property type="evidence" value="ECO:0007669"/>
    <property type="project" value="InterPro"/>
</dbReference>
<keyword evidence="6" id="KW-0598">Phosphotransferase system</keyword>
<dbReference type="CDD" id="cd05568">
    <property type="entry name" value="PTS_IIB_bgl_like"/>
    <property type="match status" value="1"/>
</dbReference>
<evidence type="ECO:0000256" key="2">
    <source>
        <dbReference type="ARBA" id="ARBA00022448"/>
    </source>
</evidence>
<feature type="domain" description="PTS EIIB type-2" evidence="12">
    <location>
        <begin position="397"/>
        <end position="483"/>
    </location>
</feature>
<accession>A0A923L7C2</accession>
<dbReference type="EMBL" id="JACOOL010000009">
    <property type="protein sequence ID" value="MBC5637736.1"/>
    <property type="molecule type" value="Genomic_DNA"/>
</dbReference>
<keyword evidence="5" id="KW-0808">Transferase</keyword>
<dbReference type="PANTHER" id="PTHR36203:SF1">
    <property type="entry name" value="ASCORBATE-SPECIFIC PTS SYSTEM EIIA COMPONENT"/>
    <property type="match status" value="1"/>
</dbReference>
<dbReference type="Pfam" id="PF00874">
    <property type="entry name" value="PRD"/>
    <property type="match status" value="1"/>
</dbReference>
<dbReference type="InterPro" id="IPR036095">
    <property type="entry name" value="PTS_EIIB-like_sf"/>
</dbReference>
<dbReference type="SUPFAM" id="SSF52794">
    <property type="entry name" value="PTS system IIB component-like"/>
    <property type="match status" value="1"/>
</dbReference>
<evidence type="ECO:0000256" key="6">
    <source>
        <dbReference type="ARBA" id="ARBA00022683"/>
    </source>
</evidence>
<evidence type="ECO:0000256" key="1">
    <source>
        <dbReference type="ARBA" id="ARBA00004496"/>
    </source>
</evidence>
<evidence type="ECO:0000256" key="9">
    <source>
        <dbReference type="ARBA" id="ARBA00041175"/>
    </source>
</evidence>
<keyword evidence="3" id="KW-0963">Cytoplasm</keyword>
<dbReference type="CDD" id="cd00211">
    <property type="entry name" value="PTS_IIA_fru"/>
    <property type="match status" value="1"/>
</dbReference>
<feature type="domain" description="PTS EIIA type-2" evidence="11">
    <location>
        <begin position="532"/>
        <end position="675"/>
    </location>
</feature>
<comment type="subcellular location">
    <subcellularLocation>
        <location evidence="1">Cytoplasm</location>
    </subcellularLocation>
</comment>
<dbReference type="GO" id="GO:0016301">
    <property type="term" value="F:kinase activity"/>
    <property type="evidence" value="ECO:0007669"/>
    <property type="project" value="UniProtKB-KW"/>
</dbReference>
<dbReference type="InterPro" id="IPR036634">
    <property type="entry name" value="PRD_sf"/>
</dbReference>
<evidence type="ECO:0000256" key="7">
    <source>
        <dbReference type="ARBA" id="ARBA00022777"/>
    </source>
</evidence>
<dbReference type="Proteomes" id="UP000637359">
    <property type="component" value="Unassembled WGS sequence"/>
</dbReference>
<proteinExistence type="predicted"/>
<dbReference type="Gene3D" id="3.40.50.2300">
    <property type="match status" value="1"/>
</dbReference>
<keyword evidence="4" id="KW-0597">Phosphoprotein</keyword>
<dbReference type="PROSITE" id="PS51094">
    <property type="entry name" value="PTS_EIIA_TYPE_2"/>
    <property type="match status" value="1"/>
</dbReference>
<feature type="domain" description="PRD" evidence="13">
    <location>
        <begin position="285"/>
        <end position="392"/>
    </location>
</feature>
<comment type="function">
    <text evidence="8">The phosphoenolpyruvate-dependent sugar phosphotransferase system (sugar PTS), a major carbohydrate active transport system, catalyzes the phosphorylation of incoming sugar substrates concomitantly with their translocation across the cell membrane. The enzyme II UlaABC PTS system is involved in ascorbate transport.</text>
</comment>
<evidence type="ECO:0000259" key="13">
    <source>
        <dbReference type="PROSITE" id="PS51372"/>
    </source>
</evidence>
<evidence type="ECO:0000256" key="10">
    <source>
        <dbReference type="ARBA" id="ARBA00042072"/>
    </source>
</evidence>
<dbReference type="InterPro" id="IPR002178">
    <property type="entry name" value="PTS_EIIA_type-2_dom"/>
</dbReference>
<dbReference type="InterPro" id="IPR051351">
    <property type="entry name" value="Ascorbate-PTS_EIIA_comp"/>
</dbReference>
<dbReference type="Gene3D" id="3.40.930.10">
    <property type="entry name" value="Mannitol-specific EII, Chain A"/>
    <property type="match status" value="1"/>
</dbReference>